<evidence type="ECO:0000313" key="6">
    <source>
        <dbReference type="Proteomes" id="UP001152797"/>
    </source>
</evidence>
<feature type="compositionally biased region" description="Basic residues" evidence="2">
    <location>
        <begin position="729"/>
        <end position="741"/>
    </location>
</feature>
<feature type="region of interest" description="Disordered" evidence="2">
    <location>
        <begin position="697"/>
        <end position="742"/>
    </location>
</feature>
<dbReference type="EMBL" id="CAMXCT030000677">
    <property type="protein sequence ID" value="CAL4769328.1"/>
    <property type="molecule type" value="Genomic_DNA"/>
</dbReference>
<feature type="non-terminal residue" evidence="3">
    <location>
        <position position="1"/>
    </location>
</feature>
<feature type="compositionally biased region" description="Low complexity" evidence="2">
    <location>
        <begin position="164"/>
        <end position="182"/>
    </location>
</feature>
<name>A0A9P1C1B7_9DINO</name>
<feature type="compositionally biased region" description="Basic and acidic residues" evidence="2">
    <location>
        <begin position="858"/>
        <end position="872"/>
    </location>
</feature>
<feature type="region of interest" description="Disordered" evidence="2">
    <location>
        <begin position="164"/>
        <end position="188"/>
    </location>
</feature>
<evidence type="ECO:0000256" key="2">
    <source>
        <dbReference type="SAM" id="MobiDB-lite"/>
    </source>
</evidence>
<dbReference type="EMBL" id="CAMXCT010000677">
    <property type="protein sequence ID" value="CAI3982016.1"/>
    <property type="molecule type" value="Genomic_DNA"/>
</dbReference>
<feature type="region of interest" description="Disordered" evidence="2">
    <location>
        <begin position="855"/>
        <end position="878"/>
    </location>
</feature>
<feature type="region of interest" description="Disordered" evidence="2">
    <location>
        <begin position="429"/>
        <end position="517"/>
    </location>
</feature>
<reference evidence="3" key="1">
    <citation type="submission" date="2022-10" db="EMBL/GenBank/DDBJ databases">
        <authorList>
            <person name="Chen Y."/>
            <person name="Dougan E. K."/>
            <person name="Chan C."/>
            <person name="Rhodes N."/>
            <person name="Thang M."/>
        </authorList>
    </citation>
    <scope>NUCLEOTIDE SEQUENCE</scope>
</reference>
<keyword evidence="6" id="KW-1185">Reference proteome</keyword>
<evidence type="ECO:0000313" key="5">
    <source>
        <dbReference type="EMBL" id="CAL4769328.1"/>
    </source>
</evidence>
<keyword evidence="1" id="KW-0175">Coiled coil</keyword>
<accession>A0A9P1C1B7</accession>
<evidence type="ECO:0000313" key="3">
    <source>
        <dbReference type="EMBL" id="CAI3982016.1"/>
    </source>
</evidence>
<feature type="coiled-coil region" evidence="1">
    <location>
        <begin position="104"/>
        <end position="131"/>
    </location>
</feature>
<feature type="compositionally biased region" description="Basic and acidic residues" evidence="2">
    <location>
        <begin position="701"/>
        <end position="721"/>
    </location>
</feature>
<evidence type="ECO:0000256" key="1">
    <source>
        <dbReference type="SAM" id="Coils"/>
    </source>
</evidence>
<proteinExistence type="predicted"/>
<dbReference type="Proteomes" id="UP001152797">
    <property type="component" value="Unassembled WGS sequence"/>
</dbReference>
<sequence length="1653" mass="181842">CTIHNVLEVLHLNHSNNLNDHIFPITIPAEQTIVPAIEQLGQHLAPWDKELSPADRVILLIQPGLLEQVTHKLTCITTPIRLCPSRCLHRACVAEIFTLSGVPLTSLLWRHRSLEQRIVELEEQQVRLQRSLGRVIETICAWDNTLAHAFNLILPTVASGSTAAGGDATRSAGSAGAASRTAAEPDVEPETGLSLGVLTVCAVESRAVKCWSKPPPQTFLFAMGGDVSLMRHGGAIEEALTPAERFGDLRKISEIFIDEAVGGDQDSLGYLEATSASHKMRATGNRLGAHLPLVAPLKGVGPKSWGKTFIKLAVKVGLPFQARRPMCPMLPAPNLMGDWTSRATTSGEIGNWILQLLIGSNFDSTGFTPHGCKATTLTMLAKYGADSDTRLILGHHQTRKGASEVYARDVQSAPLRVLESMFRDIRKGHFRPDETRSGMMVSQRDDALASTEVPLPVTNSVPFDDDPQLGTEEASALPVNIGSDAGCDQSVAQDKSQADVDSDSDSSSSSSSSDSCLDEVVEDYAKNGAVQGTSPTDEALKGLLSDDADTVNVGQLSSIRSAEVAREKLGKELVLDQMHLTVKDMENKDKCPMQGELQIFQAFTRRALACDLMGVCTFRCMEKWHRFLMDSMQVHAPPGYKSPTVEQILRADRAGWIRIAEKVDGLRRRPDGTLPLDEALDSLKTDPTTIFHMMPLPMPRAADKPTKPAPIKKDGAPDKTPKPNNFSKGKGKGKNRGKANNKGRMPVELVGLNQMTKTGKRICYNYNLSRGCNFAEAGKDCNKGSHVCMKCFGLHPAHQHLGLQHSLGVDAHVTKRVKAPIIRLDLTSHHGQELLWKVLDHPNLAAVHLGPPCGTSSRAREIRRDHGPDPKPLRSTQFPDGLPTLRGLDAKRVHSANILYGLSGEIMAWCTASGVLCTLENPVRSHMWNTSFLTKHFRGLHPLHEVCFHSCMYQAARKKRTKLLCNHPAFLSLTAECDGQHTHLPWGRCNTGWATASETEYPHNLCKAMARIYHELLVKFQAIDVPQQLDQDNHISLTQSSRAALGHQPRGKRLKPLVREYAQILKLSGHFMDGVHPVLQELFEHRAKRSSAAIAKDRSEQMRKWFLRAQELRQQGADGLHDSHDHVKEVLKGKNLQLFDEMNKASGSPDTEIASNMANGFDLMGTIPTGGIFPTKPLHATLTPDQVRAMSKISRQAVWKSTSRCSNLELAGEVYKATIDERDRGWLRGPFDIRHLPDKAVLTRRFGVQQSSTLGDGSRVFKTRPIDDYSESLVNSTSSCEESIQPMSIDMILAALALRHRLCGDERLVGKAIDLRKAYKNLPVSHEALNDSYICVYSPERRQPEESRHVELTQQAFFKLVGCEVSSEKEAQFGAIARILGVQIDLSESLLGSFTVCNVESRVKELVNTIDDILNRRTLSAAEMRVLRGRLVFAEAQIFGRLAGIHMQQLSRWEHAVGESRVDNDLCASLTFLRDRIVLGGPRQVLADMGRVLHLYTDACFENGTGGLGGVLVDQHGTILSFFSSVVDTKQVSMLNPLKKETIIFELEALAVLVGTTCLLPSEGVRSNDRIVIFVDNGAVLSRLVSGKGGEIDNRIFQSVLNWEHDTGSVCWYERVPSTANVADDPSRGDLTGLDLTLEIPISVSDVLDTLFS</sequence>
<gene>
    <name evidence="3" type="ORF">C1SCF055_LOCUS9757</name>
</gene>
<feature type="compositionally biased region" description="Low complexity" evidence="2">
    <location>
        <begin position="505"/>
        <end position="515"/>
    </location>
</feature>
<evidence type="ECO:0000313" key="4">
    <source>
        <dbReference type="EMBL" id="CAL1135391.1"/>
    </source>
</evidence>
<protein>
    <submittedName>
        <fullName evidence="5">Glycosyltransferase</fullName>
    </submittedName>
</protein>
<dbReference type="EMBL" id="CAMXCT020000677">
    <property type="protein sequence ID" value="CAL1135391.1"/>
    <property type="molecule type" value="Genomic_DNA"/>
</dbReference>
<comment type="caution">
    <text evidence="3">The sequence shown here is derived from an EMBL/GenBank/DDBJ whole genome shotgun (WGS) entry which is preliminary data.</text>
</comment>
<reference evidence="4" key="2">
    <citation type="submission" date="2024-04" db="EMBL/GenBank/DDBJ databases">
        <authorList>
            <person name="Chen Y."/>
            <person name="Shah S."/>
            <person name="Dougan E. K."/>
            <person name="Thang M."/>
            <person name="Chan C."/>
        </authorList>
    </citation>
    <scope>NUCLEOTIDE SEQUENCE [LARGE SCALE GENOMIC DNA]</scope>
</reference>
<organism evidence="3">
    <name type="scientific">Cladocopium goreaui</name>
    <dbReference type="NCBI Taxonomy" id="2562237"/>
    <lineage>
        <taxon>Eukaryota</taxon>
        <taxon>Sar</taxon>
        <taxon>Alveolata</taxon>
        <taxon>Dinophyceae</taxon>
        <taxon>Suessiales</taxon>
        <taxon>Symbiodiniaceae</taxon>
        <taxon>Cladocopium</taxon>
    </lineage>
</organism>